<dbReference type="CDD" id="cd04182">
    <property type="entry name" value="GT_2_like_f"/>
    <property type="match status" value="1"/>
</dbReference>
<dbReference type="Gene3D" id="3.90.550.10">
    <property type="entry name" value="Spore Coat Polysaccharide Biosynthesis Protein SpsA, Chain A"/>
    <property type="match status" value="1"/>
</dbReference>
<dbReference type="AlphaFoldDB" id="A0AA41X7W2"/>
<dbReference type="PANTHER" id="PTHR43777">
    <property type="entry name" value="MOLYBDENUM COFACTOR CYTIDYLYLTRANSFERASE"/>
    <property type="match status" value="1"/>
</dbReference>
<dbReference type="EMBL" id="JANCLT010000012">
    <property type="protein sequence ID" value="MCP8970529.1"/>
    <property type="molecule type" value="Genomic_DNA"/>
</dbReference>
<proteinExistence type="predicted"/>
<dbReference type="Proteomes" id="UP001156102">
    <property type="component" value="Unassembled WGS sequence"/>
</dbReference>
<comment type="caution">
    <text evidence="2">The sequence shown here is derived from an EMBL/GenBank/DDBJ whole genome shotgun (WGS) entry which is preliminary data.</text>
</comment>
<dbReference type="Pfam" id="PF12804">
    <property type="entry name" value="NTP_transf_3"/>
    <property type="match status" value="1"/>
</dbReference>
<protein>
    <submittedName>
        <fullName evidence="2">Nucleotidyltransferase family protein</fullName>
    </submittedName>
</protein>
<dbReference type="InterPro" id="IPR029044">
    <property type="entry name" value="Nucleotide-diphossugar_trans"/>
</dbReference>
<dbReference type="GO" id="GO:0016779">
    <property type="term" value="F:nucleotidyltransferase activity"/>
    <property type="evidence" value="ECO:0007669"/>
    <property type="project" value="UniProtKB-ARBA"/>
</dbReference>
<dbReference type="InterPro" id="IPR025877">
    <property type="entry name" value="MobA-like_NTP_Trfase"/>
</dbReference>
<dbReference type="PANTHER" id="PTHR43777:SF1">
    <property type="entry name" value="MOLYBDENUM COFACTOR CYTIDYLYLTRANSFERASE"/>
    <property type="match status" value="1"/>
</dbReference>
<feature type="domain" description="MobA-like NTP transferase" evidence="1">
    <location>
        <begin position="5"/>
        <end position="166"/>
    </location>
</feature>
<organism evidence="2 3">
    <name type="scientific">Ectobacillus ponti</name>
    <dbReference type="NCBI Taxonomy" id="2961894"/>
    <lineage>
        <taxon>Bacteria</taxon>
        <taxon>Bacillati</taxon>
        <taxon>Bacillota</taxon>
        <taxon>Bacilli</taxon>
        <taxon>Bacillales</taxon>
        <taxon>Bacillaceae</taxon>
        <taxon>Ectobacillus</taxon>
    </lineage>
</organism>
<accession>A0AA41X7W2</accession>
<evidence type="ECO:0000313" key="3">
    <source>
        <dbReference type="Proteomes" id="UP001156102"/>
    </source>
</evidence>
<reference evidence="2" key="1">
    <citation type="submission" date="2022-07" db="EMBL/GenBank/DDBJ databases">
        <authorList>
            <person name="Li W.-J."/>
            <person name="Deng Q.-Q."/>
        </authorList>
    </citation>
    <scope>NUCLEOTIDE SEQUENCE</scope>
    <source>
        <strain evidence="2">SYSU M60031</strain>
    </source>
</reference>
<dbReference type="SUPFAM" id="SSF53448">
    <property type="entry name" value="Nucleotide-diphospho-sugar transferases"/>
    <property type="match status" value="1"/>
</dbReference>
<sequence>MNIVGVYLAAGCSKRMGPGIHKLQLPLRGLPLGASALQSALQSRLQQIVVVTNDRAWLPAAVQTERVHIVPCKQAGFGQSRSLSCGIAYAEQLQADGVLIMLADQPFVPAALLNQILETYEQEPEWSYVAVSHCGILQPPVLLSQQLFPLLKGLQGDQGARSVLRHPSIAGRLIACERRDWLYDVDTWEDYIEIRKNV</sequence>
<dbReference type="RefSeq" id="WP_254760447.1">
    <property type="nucleotide sequence ID" value="NZ_JANCLT010000012.1"/>
</dbReference>
<keyword evidence="3" id="KW-1185">Reference proteome</keyword>
<gene>
    <name evidence="2" type="ORF">NK662_18590</name>
</gene>
<evidence type="ECO:0000313" key="2">
    <source>
        <dbReference type="EMBL" id="MCP8970529.1"/>
    </source>
</evidence>
<evidence type="ECO:0000259" key="1">
    <source>
        <dbReference type="Pfam" id="PF12804"/>
    </source>
</evidence>
<name>A0AA41X7W2_9BACI</name>